<dbReference type="InterPro" id="IPR036452">
    <property type="entry name" value="Ribo_hydro-like"/>
</dbReference>
<keyword evidence="2" id="KW-0326">Glycosidase</keyword>
<dbReference type="InterPro" id="IPR001910">
    <property type="entry name" value="Inosine/uridine_hydrolase_dom"/>
</dbReference>
<dbReference type="GO" id="GO:0045437">
    <property type="term" value="F:uridine nucleosidase activity"/>
    <property type="evidence" value="ECO:0007669"/>
    <property type="project" value="UniProtKB-ARBA"/>
</dbReference>
<keyword evidence="5" id="KW-1185">Reference proteome</keyword>
<dbReference type="Proteomes" id="UP001064262">
    <property type="component" value="Unassembled WGS sequence"/>
</dbReference>
<dbReference type="CDD" id="cd02651">
    <property type="entry name" value="nuc_hydro_IU_UC_XIUA"/>
    <property type="match status" value="1"/>
</dbReference>
<dbReference type="InterPro" id="IPR023186">
    <property type="entry name" value="IUNH"/>
</dbReference>
<comment type="caution">
    <text evidence="4">The sequence shown here is derived from an EMBL/GenBank/DDBJ whole genome shotgun (WGS) entry which is preliminary data.</text>
</comment>
<name>A0A9J6PX98_9GAMM</name>
<feature type="domain" description="Inosine/uridine-preferring nucleoside hydrolase" evidence="3">
    <location>
        <begin position="6"/>
        <end position="302"/>
    </location>
</feature>
<evidence type="ECO:0000313" key="5">
    <source>
        <dbReference type="Proteomes" id="UP001064262"/>
    </source>
</evidence>
<dbReference type="Pfam" id="PF01156">
    <property type="entry name" value="IU_nuc_hydro"/>
    <property type="match status" value="1"/>
</dbReference>
<evidence type="ECO:0000256" key="2">
    <source>
        <dbReference type="ARBA" id="ARBA00023295"/>
    </source>
</evidence>
<keyword evidence="1 4" id="KW-0378">Hydrolase</keyword>
<dbReference type="RefSeq" id="WP_267144904.1">
    <property type="nucleotide sequence ID" value="NZ_JAODIL010000082.1"/>
</dbReference>
<evidence type="ECO:0000313" key="4">
    <source>
        <dbReference type="EMBL" id="MCU5779476.1"/>
    </source>
</evidence>
<dbReference type="EMBL" id="JAODIM010000043">
    <property type="protein sequence ID" value="MCU5779476.1"/>
    <property type="molecule type" value="Genomic_DNA"/>
</dbReference>
<dbReference type="GO" id="GO:0005829">
    <property type="term" value="C:cytosol"/>
    <property type="evidence" value="ECO:0007669"/>
    <property type="project" value="TreeGrafter"/>
</dbReference>
<dbReference type="PANTHER" id="PTHR12304">
    <property type="entry name" value="INOSINE-URIDINE PREFERRING NUCLEOSIDE HYDROLASE"/>
    <property type="match status" value="1"/>
</dbReference>
<organism evidence="4 5">
    <name type="scientific">Winslowiella arboricola</name>
    <dbReference type="NCBI Taxonomy" id="2978220"/>
    <lineage>
        <taxon>Bacteria</taxon>
        <taxon>Pseudomonadati</taxon>
        <taxon>Pseudomonadota</taxon>
        <taxon>Gammaproteobacteria</taxon>
        <taxon>Enterobacterales</taxon>
        <taxon>Erwiniaceae</taxon>
        <taxon>Winslowiella</taxon>
    </lineage>
</organism>
<dbReference type="SUPFAM" id="SSF53590">
    <property type="entry name" value="Nucleoside hydrolase"/>
    <property type="match status" value="1"/>
</dbReference>
<protein>
    <submittedName>
        <fullName evidence="4">Nucleoside hydrolase</fullName>
    </submittedName>
</protein>
<dbReference type="PANTHER" id="PTHR12304:SF4">
    <property type="entry name" value="URIDINE NUCLEOSIDASE"/>
    <property type="match status" value="1"/>
</dbReference>
<dbReference type="InterPro" id="IPR015910">
    <property type="entry name" value="I/U_nuclsd_hydro_CS"/>
</dbReference>
<evidence type="ECO:0000259" key="3">
    <source>
        <dbReference type="Pfam" id="PF01156"/>
    </source>
</evidence>
<dbReference type="AlphaFoldDB" id="A0A9J6PX98"/>
<dbReference type="PROSITE" id="PS01247">
    <property type="entry name" value="IUNH"/>
    <property type="match status" value="1"/>
</dbReference>
<dbReference type="GO" id="GO:0008477">
    <property type="term" value="F:purine nucleosidase activity"/>
    <property type="evidence" value="ECO:0007669"/>
    <property type="project" value="TreeGrafter"/>
</dbReference>
<dbReference type="Gene3D" id="3.90.245.10">
    <property type="entry name" value="Ribonucleoside hydrolase-like"/>
    <property type="match status" value="1"/>
</dbReference>
<dbReference type="GO" id="GO:0006152">
    <property type="term" value="P:purine nucleoside catabolic process"/>
    <property type="evidence" value="ECO:0007669"/>
    <property type="project" value="TreeGrafter"/>
</dbReference>
<reference evidence="4" key="1">
    <citation type="submission" date="2022-09" db="EMBL/GenBank/DDBJ databases">
        <title>Winslowiella arboricola sp. nov., isolated from bleeding cankers on broadleaf hosts.</title>
        <authorList>
            <person name="Brady C."/>
            <person name="Kaur S."/>
            <person name="Crampton B."/>
            <person name="Maddock D."/>
            <person name="Arnold D."/>
            <person name="Denman S."/>
        </authorList>
    </citation>
    <scope>NUCLEOTIDE SEQUENCE</scope>
    <source>
        <strain evidence="4">BAC 15a-03b</strain>
    </source>
</reference>
<evidence type="ECO:0000256" key="1">
    <source>
        <dbReference type="ARBA" id="ARBA00022801"/>
    </source>
</evidence>
<proteinExistence type="predicted"/>
<gene>
    <name evidence="4" type="ORF">N5923_18495</name>
</gene>
<accession>A0A9J6PX98</accession>
<sequence>MTAKAVIIDCDPGIDDAIALLAALHSPALTLLGITVVNGNRPLAVTLRNALQITELAESDVPVYGGCWQPMVREPLHGRFHGEGGLGACELPPPVQQAAPQHAVTFLIARCRQAALQGEPLTLCALGPLTNIATALRLAPDIVAGIERVVLMGGACRESGNSSLYAEYNMLADPHAAHILFSSSLAITMLPLDVTHQVMLTPEKVATLTKHAGRIRPQLQALMASWDRNDIRRYGSRGGPLHDPLVIAWLLQPALFTTERARVFVELESQQALGRTTADWFGKSGEAANVDIATGVDAEGVFALFCQLFGRYAQDLI</sequence>